<proteinExistence type="predicted"/>
<dbReference type="InterPro" id="IPR013096">
    <property type="entry name" value="Cupin_2"/>
</dbReference>
<dbReference type="PANTHER" id="PTHR37694">
    <property type="entry name" value="SLR8022 PROTEIN"/>
    <property type="match status" value="1"/>
</dbReference>
<reference evidence="2" key="2">
    <citation type="submission" date="2006-01" db="EMBL/GenBank/DDBJ databases">
        <authorList>
            <person name="Genoscope"/>
        </authorList>
    </citation>
    <scope>NUCLEOTIDE SEQUENCE</scope>
</reference>
<dbReference type="PANTHER" id="PTHR37694:SF1">
    <property type="entry name" value="SLR8022 PROTEIN"/>
    <property type="match status" value="1"/>
</dbReference>
<name>Q1Q0D3_KUEST</name>
<dbReference type="InterPro" id="IPR011051">
    <property type="entry name" value="RmlC_Cupin_sf"/>
</dbReference>
<evidence type="ECO:0000259" key="1">
    <source>
        <dbReference type="Pfam" id="PF07883"/>
    </source>
</evidence>
<organism evidence="2">
    <name type="scientific">Kuenenia stuttgartiensis</name>
    <dbReference type="NCBI Taxonomy" id="174633"/>
    <lineage>
        <taxon>Bacteria</taxon>
        <taxon>Pseudomonadati</taxon>
        <taxon>Planctomycetota</taxon>
        <taxon>Candidatus Brocadiia</taxon>
        <taxon>Candidatus Brocadiales</taxon>
        <taxon>Candidatus Brocadiaceae</taxon>
        <taxon>Candidatus Kuenenia</taxon>
    </lineage>
</organism>
<dbReference type="Gene3D" id="2.60.120.10">
    <property type="entry name" value="Jelly Rolls"/>
    <property type="match status" value="1"/>
</dbReference>
<protein>
    <recommendedName>
        <fullName evidence="1">Cupin type-2 domain-containing protein</fullName>
    </recommendedName>
</protein>
<dbReference type="CDD" id="cd02230">
    <property type="entry name" value="cupin_HP0902-like"/>
    <property type="match status" value="1"/>
</dbReference>
<dbReference type="InterPro" id="IPR014710">
    <property type="entry name" value="RmlC-like_jellyroll"/>
</dbReference>
<dbReference type="EMBL" id="CT573072">
    <property type="protein sequence ID" value="CAJ72784.1"/>
    <property type="molecule type" value="Genomic_DNA"/>
</dbReference>
<feature type="domain" description="Cupin type-2" evidence="1">
    <location>
        <begin position="64"/>
        <end position="127"/>
    </location>
</feature>
<dbReference type="Pfam" id="PF07883">
    <property type="entry name" value="Cupin_2"/>
    <property type="match status" value="1"/>
</dbReference>
<dbReference type="SUPFAM" id="SSF51182">
    <property type="entry name" value="RmlC-like cupins"/>
    <property type="match status" value="1"/>
</dbReference>
<reference evidence="2" key="1">
    <citation type="journal article" date="2006" name="Nature">
        <title>Deciphering the evolution and metabolism of an anammox bacterium from a community genome.</title>
        <authorList>
            <person name="Strous M."/>
            <person name="Pelletier E."/>
            <person name="Mangenot S."/>
            <person name="Rattei T."/>
            <person name="Lehner A."/>
            <person name="Taylor M.W."/>
            <person name="Horn M."/>
            <person name="Daims H."/>
            <person name="Bartol-Mavel D."/>
            <person name="Wincker P."/>
            <person name="Barbe V."/>
            <person name="Fonknechten N."/>
            <person name="Vallenet D."/>
            <person name="Segurens B."/>
            <person name="Schenowitz-Truong C."/>
            <person name="Medigue C."/>
            <person name="Collingro A."/>
            <person name="Snel B."/>
            <person name="Dutilh B.E."/>
            <person name="OpDenCamp H.J.M."/>
            <person name="vanDerDrift C."/>
            <person name="Cirpus I."/>
            <person name="vanDePas-Schoonen K.T."/>
            <person name="Harhangi H.R."/>
            <person name="vanNiftrik L."/>
            <person name="Schmid M."/>
            <person name="Keltjens J."/>
            <person name="vanDeVossenberg J."/>
            <person name="Kartal B."/>
            <person name="Meier H."/>
            <person name="Frishman D."/>
            <person name="Huynen M.A."/>
            <person name="Mewes H."/>
            <person name="Weissenbach J."/>
            <person name="Jetten M.S.M."/>
            <person name="Wagner M."/>
            <person name="LePaslier D."/>
        </authorList>
    </citation>
    <scope>NUCLEOTIDE SEQUENCE</scope>
</reference>
<evidence type="ECO:0000313" key="2">
    <source>
        <dbReference type="EMBL" id="CAJ72784.1"/>
    </source>
</evidence>
<accession>Q1Q0D3</accession>
<dbReference type="AlphaFoldDB" id="Q1Q0D3"/>
<sequence>MAYLSVTIITDSQGNRRMDQDKKHAHITTLGSKPARLIDLINYQDCSVVSREIMTKKTGTITVFAFDEGQGLSEHTAPFDALVYLLEGEVEIVISGNPLRLKEGEIVIMPANQPHALKAIKKFKMLLTMIRS</sequence>
<gene>
    <name evidence="2" type="ORF">kustd2039</name>
</gene>